<evidence type="ECO:0000313" key="1">
    <source>
        <dbReference type="EMBL" id="TGY96831.1"/>
    </source>
</evidence>
<dbReference type="Proteomes" id="UP000304953">
    <property type="component" value="Unassembled WGS sequence"/>
</dbReference>
<reference evidence="1" key="1">
    <citation type="submission" date="2019-04" db="EMBL/GenBank/DDBJ databases">
        <title>Microbes associate with the intestines of laboratory mice.</title>
        <authorList>
            <person name="Navarre W."/>
            <person name="Wong E."/>
            <person name="Huang K."/>
            <person name="Tropini C."/>
            <person name="Ng K."/>
            <person name="Yu B."/>
        </authorList>
    </citation>
    <scope>NUCLEOTIDE SEQUENCE</scope>
    <source>
        <strain evidence="1">NM01_1-7b</strain>
    </source>
</reference>
<keyword evidence="1" id="KW-0969">Cilium</keyword>
<sequence>MKKLKKICCRASLAFGTMTLLLALFLIFSQSAYATGTVQDNNQDENQRVTDETRQELGELSPPNTQTAERGTTNGFNVSWNNEEGNLSANIRILLVLTVISLAPSILIMLTSFTRIIIVLHFVRTAVGTQTVPPNQVMIGLALFLTLFIMNPVFSEINETVIQPLEANEINQEEALERIEDPIRRFMYKEMQRKDLKLFCDIAEIDMTGMDLSEPETLEPIPMNVVIPAFIISELRTAFIIGFLIYIPFIVIDMVVASVLMSMGMMMLPPTTISMPFKILLFVLADGWDLLIGSLVKTFH</sequence>
<dbReference type="EMBL" id="SRYA01000012">
    <property type="protein sequence ID" value="TGY96831.1"/>
    <property type="molecule type" value="Genomic_DNA"/>
</dbReference>
<gene>
    <name evidence="1" type="primary">fliP</name>
    <name evidence="1" type="ORF">E5329_07490</name>
</gene>
<organism evidence="1 2">
    <name type="scientific">Petralouisia muris</name>
    <dbReference type="NCBI Taxonomy" id="3032872"/>
    <lineage>
        <taxon>Bacteria</taxon>
        <taxon>Bacillati</taxon>
        <taxon>Bacillota</taxon>
        <taxon>Clostridia</taxon>
        <taxon>Lachnospirales</taxon>
        <taxon>Lachnospiraceae</taxon>
        <taxon>Petralouisia</taxon>
    </lineage>
</organism>
<keyword evidence="1" id="KW-0282">Flagellum</keyword>
<accession>A0AC61RXS0</accession>
<evidence type="ECO:0000313" key="2">
    <source>
        <dbReference type="Proteomes" id="UP000304953"/>
    </source>
</evidence>
<keyword evidence="1" id="KW-0966">Cell projection</keyword>
<name>A0AC61RXS0_9FIRM</name>
<comment type="caution">
    <text evidence="1">The sequence shown here is derived from an EMBL/GenBank/DDBJ whole genome shotgun (WGS) entry which is preliminary data.</text>
</comment>
<keyword evidence="2" id="KW-1185">Reference proteome</keyword>
<proteinExistence type="predicted"/>
<protein>
    <submittedName>
        <fullName evidence="1">Flagellar type III secretion system pore protein FliP</fullName>
    </submittedName>
</protein>